<protein>
    <submittedName>
        <fullName evidence="2">Uncharacterized protein</fullName>
    </submittedName>
</protein>
<feature type="region of interest" description="Disordered" evidence="1">
    <location>
        <begin position="146"/>
        <end position="169"/>
    </location>
</feature>
<feature type="region of interest" description="Disordered" evidence="1">
    <location>
        <begin position="72"/>
        <end position="128"/>
    </location>
</feature>
<gene>
    <name evidence="2" type="ORF">A3770_01p00090</name>
</gene>
<dbReference type="AlphaFoldDB" id="A0A5B8MBL8"/>
<evidence type="ECO:0000313" key="3">
    <source>
        <dbReference type="Proteomes" id="UP000316726"/>
    </source>
</evidence>
<organism evidence="2 3">
    <name type="scientific">Chloropicon primus</name>
    <dbReference type="NCBI Taxonomy" id="1764295"/>
    <lineage>
        <taxon>Eukaryota</taxon>
        <taxon>Viridiplantae</taxon>
        <taxon>Chlorophyta</taxon>
        <taxon>Chloropicophyceae</taxon>
        <taxon>Chloropicales</taxon>
        <taxon>Chloropicaceae</taxon>
        <taxon>Chloropicon</taxon>
    </lineage>
</organism>
<feature type="compositionally biased region" description="Basic and acidic residues" evidence="1">
    <location>
        <begin position="158"/>
        <end position="168"/>
    </location>
</feature>
<dbReference type="EMBL" id="CP031034">
    <property type="protein sequence ID" value="QDZ17491.1"/>
    <property type="molecule type" value="Genomic_DNA"/>
</dbReference>
<evidence type="ECO:0000313" key="2">
    <source>
        <dbReference type="EMBL" id="QDZ17491.1"/>
    </source>
</evidence>
<feature type="region of interest" description="Disordered" evidence="1">
    <location>
        <begin position="215"/>
        <end position="256"/>
    </location>
</feature>
<sequence length="291" mass="31384">MSGPQTPGEGSVGVRLQDLKEKLSDVHISVIEITQAIEGRKYEDAKTKFDDFVKLALHTQRDFEVFLRSGPAGEDQHSALDQAESGGQSSSAGAQASTVRRGSVQLNPEEGGDEEAYVPSTSANARGDSDKAAILQAIKDLGLKSSLGAKTEGGDSLAELRRKDDKSSPRAAALVEQLATMDSDFSASSACYVPMTSVNVREELDRAAVSMAESEYGNQKMKKETPEHFEESDCGSDSEQVATKAETREPYGGPMNFKLKSNYVQDWLSTSDHNLEDLLERRSSGVSVSSH</sequence>
<feature type="compositionally biased region" description="Low complexity" evidence="1">
    <location>
        <begin position="82"/>
        <end position="97"/>
    </location>
</feature>
<keyword evidence="3" id="KW-1185">Reference proteome</keyword>
<reference evidence="2 3" key="1">
    <citation type="submission" date="2018-07" db="EMBL/GenBank/DDBJ databases">
        <title>The complete nuclear genome of the prasinophyte Chloropicon primus (CCMP1205).</title>
        <authorList>
            <person name="Pombert J.-F."/>
            <person name="Otis C."/>
            <person name="Turmel M."/>
            <person name="Lemieux C."/>
        </authorList>
    </citation>
    <scope>NUCLEOTIDE SEQUENCE [LARGE SCALE GENOMIC DNA]</scope>
    <source>
        <strain evidence="2 3">CCMP1205</strain>
    </source>
</reference>
<evidence type="ECO:0000256" key="1">
    <source>
        <dbReference type="SAM" id="MobiDB-lite"/>
    </source>
</evidence>
<name>A0A5B8MBL8_9CHLO</name>
<feature type="compositionally biased region" description="Basic and acidic residues" evidence="1">
    <location>
        <begin position="221"/>
        <end position="231"/>
    </location>
</feature>
<dbReference type="Proteomes" id="UP000316726">
    <property type="component" value="Chromosome 1"/>
</dbReference>
<proteinExistence type="predicted"/>
<accession>A0A5B8MBL8</accession>